<dbReference type="CDD" id="cd00118">
    <property type="entry name" value="LysM"/>
    <property type="match status" value="1"/>
</dbReference>
<dbReference type="AlphaFoldDB" id="A0A7W7FT95"/>
<name>A0A7W7FT95_9PSEU</name>
<dbReference type="InterPro" id="IPR036779">
    <property type="entry name" value="LysM_dom_sf"/>
</dbReference>
<evidence type="ECO:0000313" key="3">
    <source>
        <dbReference type="Proteomes" id="UP000533598"/>
    </source>
</evidence>
<dbReference type="EMBL" id="JACHMH010000001">
    <property type="protein sequence ID" value="MBB4677916.1"/>
    <property type="molecule type" value="Genomic_DNA"/>
</dbReference>
<accession>A0A7W7FT95</accession>
<dbReference type="NCBIfam" id="TIGR02243">
    <property type="entry name" value="putative baseplate assembly protein"/>
    <property type="match status" value="1"/>
</dbReference>
<dbReference type="RefSeq" id="WP_185003801.1">
    <property type="nucleotide sequence ID" value="NZ_JACHMH010000001.1"/>
</dbReference>
<protein>
    <submittedName>
        <fullName evidence="2">Putative phage baseplate assembly protein</fullName>
    </submittedName>
</protein>
<dbReference type="Pfam" id="PF01476">
    <property type="entry name" value="LysM"/>
    <property type="match status" value="1"/>
</dbReference>
<gene>
    <name evidence="2" type="ORF">HNR67_004034</name>
</gene>
<feature type="domain" description="LysM" evidence="1">
    <location>
        <begin position="994"/>
        <end position="1038"/>
    </location>
</feature>
<organism evidence="2 3">
    <name type="scientific">Crossiella cryophila</name>
    <dbReference type="NCBI Taxonomy" id="43355"/>
    <lineage>
        <taxon>Bacteria</taxon>
        <taxon>Bacillati</taxon>
        <taxon>Actinomycetota</taxon>
        <taxon>Actinomycetes</taxon>
        <taxon>Pseudonocardiales</taxon>
        <taxon>Pseudonocardiaceae</taxon>
        <taxon>Crossiella</taxon>
    </lineage>
</organism>
<dbReference type="InterPro" id="IPR018392">
    <property type="entry name" value="LysM"/>
</dbReference>
<reference evidence="2 3" key="1">
    <citation type="submission" date="2020-08" db="EMBL/GenBank/DDBJ databases">
        <title>Sequencing the genomes of 1000 actinobacteria strains.</title>
        <authorList>
            <person name="Klenk H.-P."/>
        </authorList>
    </citation>
    <scope>NUCLEOTIDE SEQUENCE [LARGE SCALE GENOMIC DNA]</scope>
    <source>
        <strain evidence="2 3">DSM 44230</strain>
    </source>
</reference>
<evidence type="ECO:0000259" key="1">
    <source>
        <dbReference type="PROSITE" id="PS51782"/>
    </source>
</evidence>
<evidence type="ECO:0000313" key="2">
    <source>
        <dbReference type="EMBL" id="MBB4677916.1"/>
    </source>
</evidence>
<dbReference type="InterPro" id="IPR011749">
    <property type="entry name" value="CHP02243"/>
</dbReference>
<dbReference type="PROSITE" id="PS51782">
    <property type="entry name" value="LYSM"/>
    <property type="match status" value="1"/>
</dbReference>
<comment type="caution">
    <text evidence="2">The sequence shown here is derived from an EMBL/GenBank/DDBJ whole genome shotgun (WGS) entry which is preliminary data.</text>
</comment>
<dbReference type="Proteomes" id="UP000533598">
    <property type="component" value="Unassembled WGS sequence"/>
</dbReference>
<keyword evidence="3" id="KW-1185">Reference proteome</keyword>
<proteinExistence type="predicted"/>
<sequence>MTGNPIHNRTGLAAIAHRIGTHRGLLDAAKKKLSAHPALDPLTARDTDDFSIALLDGWACLGEVLSFYTERFANEGYLRTATDPESIRLLGRLVGHQPRPSVGASAYLSYTMADGTDTVLDAGNRATSSAVGTPPQSFETSVDLRAKADWNDLGIRRFQPRDLAISEIPALPRIEVDGVDANISGGNRLLFDFGAKNPPILRTAIGARPQPELGYTIIDFQPPDPRRDYQNGLTALINAVTTARDPRNKFTTAVTETLLTPLGAELPGTAEQDLRRVLHSAMYRIPEILAVGRANVLAPPYWLDRLEAVLLAGHNALRLAAIVLGDRYPPADFALSAAKAAAADCPVDECPPPPPEDRPETVEGLVRLLPALRTPPSQPPPGSAELDRAVTDAFKPASDTGVRVLTAADPSLTSVLYQAWADLDLTPPSTVERLWVFRSSCSPFGLTLPTPPSSGEVHLADEPKYDPIGAGEPTELALDAQYDTIAPDSWLVLERPPVGPAELVVKVRKVEKRVVTFQDYSATVTVLTLDRPWRTDASTVAQVRLTAVRFQAEPLTVLGDPILGPVGGGKLELDRLHRDLTTGRWLIVAGERADLPNGMRGVTAAELVMIGGVQQGADIDIPGERPHTTVILAVPLAYKYHRSTVRVHGNVVEATQGETRSEVLGSGDATVPNQRFTVRGKPITWLPSETPLGASNTLAVRVGGVRWRETELLGDLGPTDLGYVTKPVADGATAVLFGDGHHGARVPTGAENVTAGYRIGAGEAGNVPAGKIDQPATRPAGVDEVVNPIQATGGAAADGPADARRVTPLRTMALDRLVSVADYQNFTQARAGIGKASATALSDGRREVVHVTIAGVRDAPIAPHSGLFRTLAASLTRFGELNLPVVLAVRELTVLVLAAGVKVRPEYEWPEVEGRLRARLLDRFGFAARELGQSAHLSEVVATMQAVPGVDHVDVDAFSGVPHQIGPREIGQIARYLDQVQDTVPAEAARLDHHEHEVRYGDSLTGIAETWSLSLDALAALNPELTGIDLVTGSKVLVRQEIRPAQLAVFTPGVPDTLILRRIR</sequence>
<dbReference type="Gene3D" id="3.10.350.10">
    <property type="entry name" value="LysM domain"/>
    <property type="match status" value="1"/>
</dbReference>